<dbReference type="GO" id="GO:0003677">
    <property type="term" value="F:DNA binding"/>
    <property type="evidence" value="ECO:0007669"/>
    <property type="project" value="InterPro"/>
</dbReference>
<feature type="compositionally biased region" description="Acidic residues" evidence="1">
    <location>
        <begin position="20"/>
        <end position="51"/>
    </location>
</feature>
<dbReference type="VEuPathDB" id="CryptoDB:Cvel_14767"/>
<dbReference type="SUPFAM" id="SSF54447">
    <property type="entry name" value="ssDNA-binding transcriptional regulator domain"/>
    <property type="match status" value="1"/>
</dbReference>
<dbReference type="InterPro" id="IPR009044">
    <property type="entry name" value="ssDNA-bd_transcriptional_reg"/>
</dbReference>
<evidence type="ECO:0000259" key="2">
    <source>
        <dbReference type="Pfam" id="PF02229"/>
    </source>
</evidence>
<reference evidence="3" key="1">
    <citation type="submission" date="2014-11" db="EMBL/GenBank/DDBJ databases">
        <authorList>
            <person name="Otto D Thomas"/>
            <person name="Naeem Raeece"/>
        </authorList>
    </citation>
    <scope>NUCLEOTIDE SEQUENCE</scope>
</reference>
<protein>
    <recommendedName>
        <fullName evidence="2">Transcriptional coactivator p15 (PC4) C-terminal domain-containing protein</fullName>
    </recommendedName>
</protein>
<dbReference type="Gene3D" id="2.30.31.10">
    <property type="entry name" value="Transcriptional Coactivator Pc4, Chain A"/>
    <property type="match status" value="1"/>
</dbReference>
<proteinExistence type="predicted"/>
<accession>A0A0G4F2T2</accession>
<dbReference type="GO" id="GO:0006355">
    <property type="term" value="P:regulation of DNA-templated transcription"/>
    <property type="evidence" value="ECO:0007669"/>
    <property type="project" value="InterPro"/>
</dbReference>
<dbReference type="InterPro" id="IPR003173">
    <property type="entry name" value="PC4_C"/>
</dbReference>
<organism evidence="3">
    <name type="scientific">Chromera velia CCMP2878</name>
    <dbReference type="NCBI Taxonomy" id="1169474"/>
    <lineage>
        <taxon>Eukaryota</taxon>
        <taxon>Sar</taxon>
        <taxon>Alveolata</taxon>
        <taxon>Colpodellida</taxon>
        <taxon>Chromeraceae</taxon>
        <taxon>Chromera</taxon>
    </lineage>
</organism>
<evidence type="ECO:0000256" key="1">
    <source>
        <dbReference type="SAM" id="MobiDB-lite"/>
    </source>
</evidence>
<dbReference type="AlphaFoldDB" id="A0A0G4F2T2"/>
<dbReference type="Pfam" id="PF02229">
    <property type="entry name" value="PC4"/>
    <property type="match status" value="1"/>
</dbReference>
<feature type="compositionally biased region" description="Basic and acidic residues" evidence="1">
    <location>
        <begin position="1"/>
        <end position="19"/>
    </location>
</feature>
<sequence>MAKRKSDAEDEAEKRVKHDEDDEDEEKEKEAEEEEEKEDNAADEDEDDGDGIADGSWNGKEWTTMVKDEMKLTVSKFKGKIYVDIRHTYDGGKPTKKGAHIPLDDFKKLMKWKGLDKALAKLG</sequence>
<name>A0A0G4F2T2_9ALVE</name>
<feature type="domain" description="Transcriptional coactivator p15 (PC4) C-terminal" evidence="2">
    <location>
        <begin position="70"/>
        <end position="111"/>
    </location>
</feature>
<feature type="region of interest" description="Disordered" evidence="1">
    <location>
        <begin position="1"/>
        <end position="60"/>
    </location>
</feature>
<dbReference type="EMBL" id="CDMZ01000070">
    <property type="protein sequence ID" value="CEM05891.1"/>
    <property type="molecule type" value="Genomic_DNA"/>
</dbReference>
<evidence type="ECO:0000313" key="3">
    <source>
        <dbReference type="EMBL" id="CEM05891.1"/>
    </source>
</evidence>
<gene>
    <name evidence="3" type="ORF">Cvel_14767</name>
</gene>